<name>A0A0W7Z915_9BURK</name>
<evidence type="ECO:0000256" key="8">
    <source>
        <dbReference type="ARBA" id="ARBA00023144"/>
    </source>
</evidence>
<dbReference type="AlphaFoldDB" id="A0A0W7Z915"/>
<dbReference type="NCBIfam" id="NF007956">
    <property type="entry name" value="PRK10675.1"/>
    <property type="match status" value="1"/>
</dbReference>
<dbReference type="Gene3D" id="3.90.25.10">
    <property type="entry name" value="UDP-galactose 4-epimerase, domain 1"/>
    <property type="match status" value="1"/>
</dbReference>
<dbReference type="RefSeq" id="WP_058879444.1">
    <property type="nucleotide sequence ID" value="NZ_CAUCIF010000023.1"/>
</dbReference>
<dbReference type="PANTHER" id="PTHR43725">
    <property type="entry name" value="UDP-GLUCOSE 4-EPIMERASE"/>
    <property type="match status" value="1"/>
</dbReference>
<sequence>MKTLLTGGAGYIGTHTAIELIQSGHDVVIFDNFSNSHPEAVRRVQQITGSSIALIEGDVRDQTALERALKEHQIDSVVHFAGKKAVGESVAQPVDYFDNNVNGTLVLLRAMQACGVFKLVFSSSATVYGAPEYLPLDEQHRTSVTNPYGRSKLFVEEILADLYHSNPQWSLAVLRYFNPIGAHPSGLIGEDPADIPNNLLPYVAQVAVGRRERIQVFGGDYPTPDGTGVRDYIHVVDLARGHVKALEKLQSLAQPELLTINLGTGQGYSVLEVIHAFEQACGKALPYAITDRRPGDIASCYANPQHALETLGWKAEHDLATMCADTWRWQSRNPNGYRS</sequence>
<dbReference type="Pfam" id="PF01370">
    <property type="entry name" value="Epimerase"/>
    <property type="match status" value="1"/>
</dbReference>
<dbReference type="SUPFAM" id="SSF51735">
    <property type="entry name" value="NAD(P)-binding Rossmann-fold domains"/>
    <property type="match status" value="1"/>
</dbReference>
<dbReference type="EMBL" id="LPXH01000001">
    <property type="protein sequence ID" value="KUF43695.1"/>
    <property type="molecule type" value="Genomic_DNA"/>
</dbReference>
<keyword evidence="7 10" id="KW-0520">NAD</keyword>
<proteinExistence type="inferred from homology"/>
<dbReference type="UniPathway" id="UPA00214"/>
<dbReference type="GO" id="GO:0005829">
    <property type="term" value="C:cytosol"/>
    <property type="evidence" value="ECO:0007669"/>
    <property type="project" value="TreeGrafter"/>
</dbReference>
<comment type="pathway">
    <text evidence="3 10">Carbohydrate metabolism; galactose metabolism.</text>
</comment>
<evidence type="ECO:0000256" key="3">
    <source>
        <dbReference type="ARBA" id="ARBA00004947"/>
    </source>
</evidence>
<keyword evidence="10" id="KW-0119">Carbohydrate metabolism</keyword>
<evidence type="ECO:0000256" key="2">
    <source>
        <dbReference type="ARBA" id="ARBA00001911"/>
    </source>
</evidence>
<dbReference type="CDD" id="cd05247">
    <property type="entry name" value="UDP_G4E_1_SDR_e"/>
    <property type="match status" value="1"/>
</dbReference>
<comment type="cofactor">
    <cofactor evidence="2 10">
        <name>NAD(+)</name>
        <dbReference type="ChEBI" id="CHEBI:57540"/>
    </cofactor>
</comment>
<evidence type="ECO:0000256" key="10">
    <source>
        <dbReference type="RuleBase" id="RU366046"/>
    </source>
</evidence>
<dbReference type="InterPro" id="IPR005886">
    <property type="entry name" value="UDP_G4E"/>
</dbReference>
<dbReference type="EC" id="5.1.3.2" evidence="5 10"/>
<evidence type="ECO:0000256" key="7">
    <source>
        <dbReference type="ARBA" id="ARBA00023027"/>
    </source>
</evidence>
<keyword evidence="8" id="KW-0299">Galactose metabolism</keyword>
<protein>
    <recommendedName>
        <fullName evidence="6 10">UDP-glucose 4-epimerase</fullName>
        <ecNumber evidence="5 10">5.1.3.2</ecNumber>
    </recommendedName>
</protein>
<comment type="catalytic activity">
    <reaction evidence="1 10">
        <text>UDP-alpha-D-glucose = UDP-alpha-D-galactose</text>
        <dbReference type="Rhea" id="RHEA:22168"/>
        <dbReference type="ChEBI" id="CHEBI:58885"/>
        <dbReference type="ChEBI" id="CHEBI:66914"/>
        <dbReference type="EC" id="5.1.3.2"/>
    </reaction>
</comment>
<reference evidence="12 13" key="1">
    <citation type="submission" date="2015-12" db="EMBL/GenBank/DDBJ databases">
        <title>Complete genome sequence of a multi-drug resistant strain Acidovorax sp. 12322-1.</title>
        <authorList>
            <person name="Ming D."/>
            <person name="Wang M."/>
            <person name="Hu S."/>
            <person name="Zhou Y."/>
            <person name="Jiang T."/>
        </authorList>
    </citation>
    <scope>NUCLEOTIDE SEQUENCE [LARGE SCALE GENOMIC DNA]</scope>
    <source>
        <strain evidence="12 13">12322-1</strain>
    </source>
</reference>
<evidence type="ECO:0000313" key="13">
    <source>
        <dbReference type="Proteomes" id="UP000053300"/>
    </source>
</evidence>
<comment type="subunit">
    <text evidence="10">Homodimer.</text>
</comment>
<gene>
    <name evidence="12" type="ORF">AS359_04900</name>
</gene>
<comment type="similarity">
    <text evidence="4 10">Belongs to the NAD(P)-dependent epimerase/dehydratase family.</text>
</comment>
<evidence type="ECO:0000256" key="6">
    <source>
        <dbReference type="ARBA" id="ARBA00018569"/>
    </source>
</evidence>
<dbReference type="InterPro" id="IPR001509">
    <property type="entry name" value="Epimerase_deHydtase"/>
</dbReference>
<evidence type="ECO:0000313" key="12">
    <source>
        <dbReference type="EMBL" id="KUF43695.1"/>
    </source>
</evidence>
<evidence type="ECO:0000256" key="9">
    <source>
        <dbReference type="ARBA" id="ARBA00023235"/>
    </source>
</evidence>
<dbReference type="Gene3D" id="3.40.50.720">
    <property type="entry name" value="NAD(P)-binding Rossmann-like Domain"/>
    <property type="match status" value="1"/>
</dbReference>
<dbReference type="PANTHER" id="PTHR43725:SF47">
    <property type="entry name" value="UDP-GLUCOSE 4-EPIMERASE"/>
    <property type="match status" value="1"/>
</dbReference>
<accession>A0A0W7Z915</accession>
<keyword evidence="13" id="KW-1185">Reference proteome</keyword>
<dbReference type="STRING" id="225992.B5M06_03350"/>
<evidence type="ECO:0000259" key="11">
    <source>
        <dbReference type="Pfam" id="PF01370"/>
    </source>
</evidence>
<keyword evidence="9 10" id="KW-0413">Isomerase</keyword>
<comment type="caution">
    <text evidence="12">The sequence shown here is derived from an EMBL/GenBank/DDBJ whole genome shotgun (WGS) entry which is preliminary data.</text>
</comment>
<dbReference type="Proteomes" id="UP000053300">
    <property type="component" value="Unassembled WGS sequence"/>
</dbReference>
<feature type="domain" description="NAD-dependent epimerase/dehydratase" evidence="11">
    <location>
        <begin position="4"/>
        <end position="263"/>
    </location>
</feature>
<dbReference type="GO" id="GO:0003978">
    <property type="term" value="F:UDP-glucose 4-epimerase activity"/>
    <property type="evidence" value="ECO:0007669"/>
    <property type="project" value="UniProtKB-UniRule"/>
</dbReference>
<evidence type="ECO:0000256" key="4">
    <source>
        <dbReference type="ARBA" id="ARBA00007637"/>
    </source>
</evidence>
<dbReference type="GO" id="GO:0006012">
    <property type="term" value="P:galactose metabolic process"/>
    <property type="evidence" value="ECO:0007669"/>
    <property type="project" value="UniProtKB-UniPathway"/>
</dbReference>
<organism evidence="12 13">
    <name type="scientific">Comamonas kerstersii</name>
    <dbReference type="NCBI Taxonomy" id="225992"/>
    <lineage>
        <taxon>Bacteria</taxon>
        <taxon>Pseudomonadati</taxon>
        <taxon>Pseudomonadota</taxon>
        <taxon>Betaproteobacteria</taxon>
        <taxon>Burkholderiales</taxon>
        <taxon>Comamonadaceae</taxon>
        <taxon>Comamonas</taxon>
    </lineage>
</organism>
<evidence type="ECO:0000256" key="1">
    <source>
        <dbReference type="ARBA" id="ARBA00000083"/>
    </source>
</evidence>
<dbReference type="InterPro" id="IPR036291">
    <property type="entry name" value="NAD(P)-bd_dom_sf"/>
</dbReference>
<evidence type="ECO:0000256" key="5">
    <source>
        <dbReference type="ARBA" id="ARBA00013189"/>
    </source>
</evidence>
<dbReference type="NCBIfam" id="TIGR01179">
    <property type="entry name" value="galE"/>
    <property type="match status" value="1"/>
</dbReference>